<organism evidence="1 2">
    <name type="scientific">Trifolium subterraneum</name>
    <name type="common">Subterranean clover</name>
    <dbReference type="NCBI Taxonomy" id="3900"/>
    <lineage>
        <taxon>Eukaryota</taxon>
        <taxon>Viridiplantae</taxon>
        <taxon>Streptophyta</taxon>
        <taxon>Embryophyta</taxon>
        <taxon>Tracheophyta</taxon>
        <taxon>Spermatophyta</taxon>
        <taxon>Magnoliopsida</taxon>
        <taxon>eudicotyledons</taxon>
        <taxon>Gunneridae</taxon>
        <taxon>Pentapetalae</taxon>
        <taxon>rosids</taxon>
        <taxon>fabids</taxon>
        <taxon>Fabales</taxon>
        <taxon>Fabaceae</taxon>
        <taxon>Papilionoideae</taxon>
        <taxon>50 kb inversion clade</taxon>
        <taxon>NPAAA clade</taxon>
        <taxon>Hologalegina</taxon>
        <taxon>IRL clade</taxon>
        <taxon>Trifolieae</taxon>
        <taxon>Trifolium</taxon>
    </lineage>
</organism>
<accession>A0A2Z6MUH9</accession>
<proteinExistence type="predicted"/>
<evidence type="ECO:0000313" key="2">
    <source>
        <dbReference type="Proteomes" id="UP000242715"/>
    </source>
</evidence>
<evidence type="ECO:0000313" key="1">
    <source>
        <dbReference type="EMBL" id="GAU19805.1"/>
    </source>
</evidence>
<protein>
    <submittedName>
        <fullName evidence="1">Uncharacterized protein</fullName>
    </submittedName>
</protein>
<reference evidence="2" key="1">
    <citation type="journal article" date="2017" name="Front. Plant Sci.">
        <title>Climate Clever Clovers: New Paradigm to Reduce the Environmental Footprint of Ruminants by Breeding Low Methanogenic Forages Utilizing Haplotype Variation.</title>
        <authorList>
            <person name="Kaur P."/>
            <person name="Appels R."/>
            <person name="Bayer P.E."/>
            <person name="Keeble-Gagnere G."/>
            <person name="Wang J."/>
            <person name="Hirakawa H."/>
            <person name="Shirasawa K."/>
            <person name="Vercoe P."/>
            <person name="Stefanova K."/>
            <person name="Durmic Z."/>
            <person name="Nichols P."/>
            <person name="Revell C."/>
            <person name="Isobe S.N."/>
            <person name="Edwards D."/>
            <person name="Erskine W."/>
        </authorList>
    </citation>
    <scope>NUCLEOTIDE SEQUENCE [LARGE SCALE GENOMIC DNA]</scope>
    <source>
        <strain evidence="2">cv. Daliak</strain>
    </source>
</reference>
<dbReference type="InterPro" id="IPR008949">
    <property type="entry name" value="Isoprenoid_synthase_dom_sf"/>
</dbReference>
<dbReference type="Proteomes" id="UP000242715">
    <property type="component" value="Unassembled WGS sequence"/>
</dbReference>
<name>A0A2Z6MUH9_TRISU</name>
<dbReference type="AlphaFoldDB" id="A0A2Z6MUH9"/>
<dbReference type="Gene3D" id="1.10.600.10">
    <property type="entry name" value="Farnesyl Diphosphate Synthase"/>
    <property type="match status" value="1"/>
</dbReference>
<sequence length="64" mass="7443">MTTPEAESKMQELVQLVFQKSPNDIDFNIKNTFFTVAKSFYYAAFCDSRTINFHIAKVLFDKVI</sequence>
<dbReference type="EMBL" id="DF973205">
    <property type="protein sequence ID" value="GAU19805.1"/>
    <property type="molecule type" value="Genomic_DNA"/>
</dbReference>
<keyword evidence="2" id="KW-1185">Reference proteome</keyword>
<dbReference type="OrthoDB" id="912129at2759"/>
<gene>
    <name evidence="1" type="ORF">TSUD_170300</name>
</gene>